<name>A0A0K8P185_PISS1</name>
<gene>
    <name evidence="1" type="ORF">ISF6_2139</name>
</gene>
<accession>A0A0K8P185</accession>
<evidence type="ECO:0000313" key="2">
    <source>
        <dbReference type="Proteomes" id="UP000037660"/>
    </source>
</evidence>
<reference evidence="1 2" key="2">
    <citation type="journal article" date="2016" name="Science">
        <title>A bacterium that degrades and assimilates poly(ethylene terephthalate).</title>
        <authorList>
            <person name="Yoshida S."/>
            <person name="Hiraga K."/>
            <person name="Takehana T."/>
            <person name="Taniguchi I."/>
            <person name="Yamaji H."/>
            <person name="Maeda Y."/>
            <person name="Toyohara K."/>
            <person name="Miyamoto K."/>
            <person name="Kimura Y."/>
            <person name="Oda K."/>
        </authorList>
    </citation>
    <scope>NUCLEOTIDE SEQUENCE [LARGE SCALE GENOMIC DNA]</scope>
    <source>
        <strain evidence="2">NBRC 110686 / TISTR 2288 / 201-F6</strain>
    </source>
</reference>
<sequence length="670" mass="74010">MAQQRLKSRIPLIHASFELQSGKARMTLLDSAFRGRSTEFRAVVEKSVRQWLMSGLRAVFDPKDVVLRAPPGYAYQKPSGARSELFLEPDLALKSSAVVAFVALALFNKLFSGRSGGFAELQTVFVDTMAIAPVAYGLRELLALCGFEQAFHIESFHSYGGFEEVRKPLQRTSLCLISASTSMALHEQWVTKKEVAVNEVVTILTLTSAKQFKDGALLAIDVPEPALASGSALVSIRIKGETFLPEQEPPKKVLLTDAYHRSDEDVEQFCAFAGQGVFDVYRRPARSGSRPRALFVDGMQLLKQTRFTDWLHRRLLQSAKAATRVVVFQDDPLSKALAQEVTRYCTESLGLPQIELVSSSRLSEKKFSERAGVIVCAAVVGKGSQMLEVSRALRDKHDGPRLYLIGYQVAETRGELMALELNLRHSKGVPYEIARFGKAAIGTQLGASFGSEVEAFYGSSLDPRELPGLMKRRAQILGSTSNIGELALLPHGEQVADSMRLRAGFAYWPKEFEPQPCHAEVLATIAVVLQRAREHDKLPEGRRLASQSFRHVVLDPENFSRFNDGVLQAALLRCASPAELDYRGDHAASDFMKAVILRALARATQEAGEGVLEFLLALSQRRLQLSEIHFAEVDAAARAQGVRPRKLQAAIDFVIQSPSASQLRRARMPF</sequence>
<proteinExistence type="predicted"/>
<comment type="caution">
    <text evidence="1">The sequence shown here is derived from an EMBL/GenBank/DDBJ whole genome shotgun (WGS) entry which is preliminary data.</text>
</comment>
<organism evidence="1 2">
    <name type="scientific">Piscinibacter sakaiensis</name>
    <name type="common">Ideonella sakaiensis</name>
    <dbReference type="NCBI Taxonomy" id="1547922"/>
    <lineage>
        <taxon>Bacteria</taxon>
        <taxon>Pseudomonadati</taxon>
        <taxon>Pseudomonadota</taxon>
        <taxon>Betaproteobacteria</taxon>
        <taxon>Burkholderiales</taxon>
        <taxon>Sphaerotilaceae</taxon>
        <taxon>Piscinibacter</taxon>
    </lineage>
</organism>
<dbReference type="EMBL" id="BBYR01000033">
    <property type="protein sequence ID" value="GAP36299.1"/>
    <property type="molecule type" value="Genomic_DNA"/>
</dbReference>
<evidence type="ECO:0000313" key="1">
    <source>
        <dbReference type="EMBL" id="GAP36299.1"/>
    </source>
</evidence>
<dbReference type="Proteomes" id="UP000037660">
    <property type="component" value="Unassembled WGS sequence"/>
</dbReference>
<protein>
    <submittedName>
        <fullName evidence="1">Uncharacterized protein</fullName>
    </submittedName>
</protein>
<keyword evidence="2" id="KW-1185">Reference proteome</keyword>
<reference evidence="2" key="1">
    <citation type="submission" date="2015-07" db="EMBL/GenBank/DDBJ databases">
        <title>Discovery of a poly(ethylene terephthalate assimilation.</title>
        <authorList>
            <person name="Yoshida S."/>
            <person name="Hiraga K."/>
            <person name="Takehana T."/>
            <person name="Taniguchi I."/>
            <person name="Yamaji H."/>
            <person name="Maeda Y."/>
            <person name="Toyohara K."/>
            <person name="Miyamoto K."/>
            <person name="Kimura Y."/>
            <person name="Oda K."/>
        </authorList>
    </citation>
    <scope>NUCLEOTIDE SEQUENCE [LARGE SCALE GENOMIC DNA]</scope>
    <source>
        <strain evidence="2">NBRC 110686 / TISTR 2288 / 201-F6</strain>
    </source>
</reference>
<dbReference type="AlphaFoldDB" id="A0A0K8P185"/>